<dbReference type="SMART" id="SM00086">
    <property type="entry name" value="PAC"/>
    <property type="match status" value="2"/>
</dbReference>
<evidence type="ECO:0000259" key="8">
    <source>
        <dbReference type="PROSITE" id="PS50113"/>
    </source>
</evidence>
<dbReference type="CDD" id="cd00130">
    <property type="entry name" value="PAS"/>
    <property type="match status" value="2"/>
</dbReference>
<keyword evidence="5" id="KW-0418">Kinase</keyword>
<dbReference type="PROSITE" id="PS50109">
    <property type="entry name" value="HIS_KIN"/>
    <property type="match status" value="1"/>
</dbReference>
<dbReference type="Pfam" id="PF13188">
    <property type="entry name" value="PAS_8"/>
    <property type="match status" value="1"/>
</dbReference>
<dbReference type="PROSITE" id="PS50113">
    <property type="entry name" value="PAC"/>
    <property type="match status" value="1"/>
</dbReference>
<protein>
    <recommendedName>
        <fullName evidence="2">histidine kinase</fullName>
        <ecNumber evidence="2">2.7.13.3</ecNumber>
    </recommendedName>
</protein>
<dbReference type="PANTHER" id="PTHR43304">
    <property type="entry name" value="PHYTOCHROME-LIKE PROTEIN CPH1"/>
    <property type="match status" value="1"/>
</dbReference>
<name>A0ABT8M6T8_9EURY</name>
<dbReference type="Pfam" id="PF02518">
    <property type="entry name" value="HATPase_c"/>
    <property type="match status" value="1"/>
</dbReference>
<dbReference type="Gene3D" id="3.30.450.20">
    <property type="entry name" value="PAS domain"/>
    <property type="match status" value="2"/>
</dbReference>
<dbReference type="Gene3D" id="3.30.565.10">
    <property type="entry name" value="Histidine kinase-like ATPase, C-terminal domain"/>
    <property type="match status" value="1"/>
</dbReference>
<dbReference type="InterPro" id="IPR000014">
    <property type="entry name" value="PAS"/>
</dbReference>
<keyword evidence="3" id="KW-0597">Phosphoprotein</keyword>
<evidence type="ECO:0000256" key="2">
    <source>
        <dbReference type="ARBA" id="ARBA00012438"/>
    </source>
</evidence>
<comment type="caution">
    <text evidence="9">The sequence shown here is derived from an EMBL/GenBank/DDBJ whole genome shotgun (WGS) entry which is preliminary data.</text>
</comment>
<feature type="domain" description="PAC" evidence="8">
    <location>
        <begin position="263"/>
        <end position="315"/>
    </location>
</feature>
<organism evidence="9 10">
    <name type="scientific">Methanoculleus frigidifontis</name>
    <dbReference type="NCBI Taxonomy" id="2584085"/>
    <lineage>
        <taxon>Archaea</taxon>
        <taxon>Methanobacteriati</taxon>
        <taxon>Methanobacteriota</taxon>
        <taxon>Stenosarchaea group</taxon>
        <taxon>Methanomicrobia</taxon>
        <taxon>Methanomicrobiales</taxon>
        <taxon>Methanomicrobiaceae</taxon>
        <taxon>Methanoculleus</taxon>
    </lineage>
</organism>
<dbReference type="SMART" id="SM00387">
    <property type="entry name" value="HATPase_c"/>
    <property type="match status" value="1"/>
</dbReference>
<dbReference type="InterPro" id="IPR001610">
    <property type="entry name" value="PAC"/>
</dbReference>
<dbReference type="PROSITE" id="PS50112">
    <property type="entry name" value="PAS"/>
    <property type="match status" value="2"/>
</dbReference>
<dbReference type="Pfam" id="PF08448">
    <property type="entry name" value="PAS_4"/>
    <property type="match status" value="1"/>
</dbReference>
<feature type="domain" description="PAS" evidence="7">
    <location>
        <begin position="65"/>
        <end position="117"/>
    </location>
</feature>
<evidence type="ECO:0000256" key="3">
    <source>
        <dbReference type="ARBA" id="ARBA00022553"/>
    </source>
</evidence>
<dbReference type="SUPFAM" id="SSF55785">
    <property type="entry name" value="PYP-like sensor domain (PAS domain)"/>
    <property type="match status" value="2"/>
</dbReference>
<keyword evidence="4" id="KW-0808">Transferase</keyword>
<dbReference type="EMBL" id="VCYH01000001">
    <property type="protein sequence ID" value="MDN7023642.1"/>
    <property type="molecule type" value="Genomic_DNA"/>
</dbReference>
<dbReference type="InterPro" id="IPR035965">
    <property type="entry name" value="PAS-like_dom_sf"/>
</dbReference>
<dbReference type="InterPro" id="IPR013656">
    <property type="entry name" value="PAS_4"/>
</dbReference>
<dbReference type="InterPro" id="IPR036890">
    <property type="entry name" value="HATPase_C_sf"/>
</dbReference>
<gene>
    <name evidence="9" type="ORF">FGU65_01790</name>
</gene>
<dbReference type="InterPro" id="IPR052162">
    <property type="entry name" value="Sensor_kinase/Photoreceptor"/>
</dbReference>
<evidence type="ECO:0000313" key="10">
    <source>
        <dbReference type="Proteomes" id="UP001168338"/>
    </source>
</evidence>
<sequence>MRQLELLWEMVQPLLDRLSAEEREKVIAGFGRVNDGVARLEAKYDRSIRDRAAVHALLKKTSDDLIKRYQTLFEYSGTAMVVIEDNGTISLANSFCEKIFGYSREDLEDRKSFFDLIEGGCREELLGYHRRRRQGDPIVPTYYEAKVIRKDGNVLDAVINVVLFPGTKQSIASIMDITGRKQMEESLHKKNTELKSFINNIPDMAWLMDANSTFIAVNRAFGTAVGMDPEHLVHKPCEICLEAETAKRFKKDDQEVMASRTQTVVEENFIDAKKGQTTIEIIRSPILDGSGDVIGTVGIARDVTQRKKAEEAIRLANKQLNLLSSITRHDVLNQLMVIRGYLEISKGHATDEKMLGFIEKEEKVTEIIRQQINFTRDYQEIGIRSPQWQDIETIILRAAGSLSMGSVRLSVGVANIEIFADPLLEKVIYNLVENALKHGENLTRIGFSACVADERLMLVCEDDGTGVPKLEKENIFERKFFKHTGFGLFLGREVLAITGISIRETGEPGKGARFEMLVPKGAYRFAEGAEEPALRWGTSL</sequence>
<dbReference type="InterPro" id="IPR000700">
    <property type="entry name" value="PAS-assoc_C"/>
</dbReference>
<dbReference type="PANTHER" id="PTHR43304:SF1">
    <property type="entry name" value="PAC DOMAIN-CONTAINING PROTEIN"/>
    <property type="match status" value="1"/>
</dbReference>
<reference evidence="9" key="1">
    <citation type="submission" date="2019-05" db="EMBL/GenBank/DDBJ databases">
        <title>Methanoculleus sp. FWC-SCC1, a methanogenic archaeon isolated from deep marine cold seep.</title>
        <authorList>
            <person name="Chen Y.-W."/>
            <person name="Chen S.-C."/>
            <person name="Teng N.-H."/>
            <person name="Lai M.-C."/>
        </authorList>
    </citation>
    <scope>NUCLEOTIDE SEQUENCE</scope>
    <source>
        <strain evidence="9">FWC-SCC1</strain>
    </source>
</reference>
<dbReference type="Gene3D" id="1.10.287.130">
    <property type="match status" value="1"/>
</dbReference>
<evidence type="ECO:0000259" key="7">
    <source>
        <dbReference type="PROSITE" id="PS50112"/>
    </source>
</evidence>
<proteinExistence type="predicted"/>
<feature type="domain" description="PAS" evidence="7">
    <location>
        <begin position="190"/>
        <end position="268"/>
    </location>
</feature>
<dbReference type="InterPro" id="IPR003594">
    <property type="entry name" value="HATPase_dom"/>
</dbReference>
<dbReference type="SUPFAM" id="SSF55874">
    <property type="entry name" value="ATPase domain of HSP90 chaperone/DNA topoisomerase II/histidine kinase"/>
    <property type="match status" value="1"/>
</dbReference>
<evidence type="ECO:0000256" key="4">
    <source>
        <dbReference type="ARBA" id="ARBA00022679"/>
    </source>
</evidence>
<evidence type="ECO:0000259" key="6">
    <source>
        <dbReference type="PROSITE" id="PS50109"/>
    </source>
</evidence>
<evidence type="ECO:0000256" key="5">
    <source>
        <dbReference type="ARBA" id="ARBA00022777"/>
    </source>
</evidence>
<dbReference type="CDD" id="cd00075">
    <property type="entry name" value="HATPase"/>
    <property type="match status" value="1"/>
</dbReference>
<keyword evidence="10" id="KW-1185">Reference proteome</keyword>
<dbReference type="EC" id="2.7.13.3" evidence="2"/>
<dbReference type="Proteomes" id="UP001168338">
    <property type="component" value="Unassembled WGS sequence"/>
</dbReference>
<evidence type="ECO:0000256" key="1">
    <source>
        <dbReference type="ARBA" id="ARBA00000085"/>
    </source>
</evidence>
<comment type="catalytic activity">
    <reaction evidence="1">
        <text>ATP + protein L-histidine = ADP + protein N-phospho-L-histidine.</text>
        <dbReference type="EC" id="2.7.13.3"/>
    </reaction>
</comment>
<dbReference type="SMART" id="SM00091">
    <property type="entry name" value="PAS"/>
    <property type="match status" value="2"/>
</dbReference>
<feature type="domain" description="Histidine kinase" evidence="6">
    <location>
        <begin position="326"/>
        <end position="522"/>
    </location>
</feature>
<evidence type="ECO:0000313" key="9">
    <source>
        <dbReference type="EMBL" id="MDN7023642.1"/>
    </source>
</evidence>
<accession>A0ABT8M6T8</accession>
<dbReference type="InterPro" id="IPR005467">
    <property type="entry name" value="His_kinase_dom"/>
</dbReference>
<dbReference type="NCBIfam" id="TIGR00229">
    <property type="entry name" value="sensory_box"/>
    <property type="match status" value="2"/>
</dbReference>